<comment type="caution">
    <text evidence="3">The sequence shown here is derived from an EMBL/GenBank/DDBJ whole genome shotgun (WGS) entry which is preliminary data.</text>
</comment>
<sequence length="1149" mass="126691">MSSSSCSPQRIWTRLIQYNIRNMVSNLDQIGTDNLASAGEAQYPETPQLPEFQSASTTPQFRSEILQIPRSVFDSPALLPLPVDEVIPQAPVEETWMEVRARLKAAKIGHRKYLRVTMKENLLPLDKADINYEGQEDLSSEFGQKFYPHGFRRIGEKVQDAVRRWFKYYEHEAGVYKGVLAEKADTLAKSFINTMNENISRNLYTAFLHDLYAQRLRGYVNMIVVPLIFLNSFSSALGAISLMSMPDTVQQVFNVATTLLNLIAAILVAVQKFFMFEEKAALHEAIKNEYFDVISEENFLVLDLNVDPESGLVSTALGEGLSGQEIKSRLKKLSEMQKKLEGVPDEPVPEVVANELQPYVRNLQKKDGYLGRGLAGFPAVLGLKSYFLEVPPMTGCCAIVMDGRLVYQLGRGCPPVNHVVSNEGCEMHCCGRPFWHQGFKSVRKKKLSAAGLKIEDAKRIQAKKDEMHLERKKNRKTLQLMRKAQAEAGVQLQLPPNLQKLMGGEMMGPELVQADSGSNFPGMHSRSRSGSFPGIPPGLQAAGPSRMFGAGGGVALPEQLIPSRPLTTPSPFGPSAAGSGGTLMVPPLIPGGGPAASLRPLTTGSIGAAGTFGGLPRAVAESMMMREPVGMPGSCPESVVGRPPLPPGMIARPLGEGREDLAAHIVQLDGSDGQELEDLETPLMLSPSQPHSVGRSEWPLTPGSTASGLSPHIHSSGHYSTYEPPFTVEPGPLGEATLGEDEDEDFEESYGEEYYPPGFKLPGEKVYEAIWRWWESCHDDDRDAYVARKQIRQMADKGKAFMQTMTEAMSRNLYRALLNDAYAQILKQRANYIAVPLILMNALNASLSATTVTSLPKTVSTALTLTAVGLNVVSAVLVAVQKFYKFAERAALHEAIKKGYFDAYNSETDLVIDLTMDPGTKTFITTSEDGVVKQLDFEDMMKKLKKLMNIEQKASGIPEEAVPQEMARKLQPYVSKMQKEGYTDRMHLFSFPPVLGVQSYFLEVPESTGCCSIVTDGAITWECGHGCKPIEHDLTEEGCELLCCGGPCVVCADRLRREEETPLLKEQREQLEEEEKVRDVALLNALMAEDKQRDDDQAGEDAPFEGGEEQKQGASHQNGQHEDHSSIPVYKMPPVVEPGMRRNNRVYPR</sequence>
<keyword evidence="2" id="KW-1133">Transmembrane helix</keyword>
<feature type="region of interest" description="Disordered" evidence="1">
    <location>
        <begin position="684"/>
        <end position="741"/>
    </location>
</feature>
<evidence type="ECO:0000256" key="2">
    <source>
        <dbReference type="SAM" id="Phobius"/>
    </source>
</evidence>
<dbReference type="Proteomes" id="UP000232323">
    <property type="component" value="Unassembled WGS sequence"/>
</dbReference>
<keyword evidence="2" id="KW-0812">Transmembrane</keyword>
<evidence type="ECO:0000256" key="1">
    <source>
        <dbReference type="SAM" id="MobiDB-lite"/>
    </source>
</evidence>
<keyword evidence="4" id="KW-1185">Reference proteome</keyword>
<accession>A0A250XGP7</accession>
<organism evidence="3 4">
    <name type="scientific">Chlamydomonas eustigma</name>
    <dbReference type="NCBI Taxonomy" id="1157962"/>
    <lineage>
        <taxon>Eukaryota</taxon>
        <taxon>Viridiplantae</taxon>
        <taxon>Chlorophyta</taxon>
        <taxon>core chlorophytes</taxon>
        <taxon>Chlorophyceae</taxon>
        <taxon>CS clade</taxon>
        <taxon>Chlamydomonadales</taxon>
        <taxon>Chlamydomonadaceae</taxon>
        <taxon>Chlamydomonas</taxon>
    </lineage>
</organism>
<evidence type="ECO:0000313" key="3">
    <source>
        <dbReference type="EMBL" id="GAX81960.1"/>
    </source>
</evidence>
<feature type="region of interest" description="Disordered" evidence="1">
    <location>
        <begin position="1087"/>
        <end position="1149"/>
    </location>
</feature>
<feature type="transmembrane region" description="Helical" evidence="2">
    <location>
        <begin position="219"/>
        <end position="240"/>
    </location>
</feature>
<gene>
    <name evidence="3" type="ORF">CEUSTIGMA_g9388.t1</name>
</gene>
<keyword evidence="2" id="KW-0472">Membrane</keyword>
<evidence type="ECO:0000313" key="4">
    <source>
        <dbReference type="Proteomes" id="UP000232323"/>
    </source>
</evidence>
<dbReference type="EMBL" id="BEGY01000073">
    <property type="protein sequence ID" value="GAX81960.1"/>
    <property type="molecule type" value="Genomic_DNA"/>
</dbReference>
<dbReference type="AlphaFoldDB" id="A0A250XGP7"/>
<feature type="compositionally biased region" description="Acidic residues" evidence="1">
    <location>
        <begin position="1097"/>
        <end position="1107"/>
    </location>
</feature>
<feature type="transmembrane region" description="Helical" evidence="2">
    <location>
        <begin position="252"/>
        <end position="270"/>
    </location>
</feature>
<proteinExistence type="predicted"/>
<reference evidence="3 4" key="1">
    <citation type="submission" date="2017-08" db="EMBL/GenBank/DDBJ databases">
        <title>Acidophilic green algal genome provides insights into adaptation to an acidic environment.</title>
        <authorList>
            <person name="Hirooka S."/>
            <person name="Hirose Y."/>
            <person name="Kanesaki Y."/>
            <person name="Higuchi S."/>
            <person name="Fujiwara T."/>
            <person name="Onuma R."/>
            <person name="Era A."/>
            <person name="Ohbayashi R."/>
            <person name="Uzuka A."/>
            <person name="Nozaki H."/>
            <person name="Yoshikawa H."/>
            <person name="Miyagishima S.Y."/>
        </authorList>
    </citation>
    <scope>NUCLEOTIDE SEQUENCE [LARGE SCALE GENOMIC DNA]</scope>
    <source>
        <strain evidence="3 4">NIES-2499</strain>
    </source>
</reference>
<protein>
    <submittedName>
        <fullName evidence="3">Uncharacterized protein</fullName>
    </submittedName>
</protein>
<name>A0A250XGP7_9CHLO</name>